<dbReference type="NCBIfam" id="TIGR01730">
    <property type="entry name" value="RND_mfp"/>
    <property type="match status" value="1"/>
</dbReference>
<dbReference type="Gene3D" id="2.40.30.170">
    <property type="match status" value="1"/>
</dbReference>
<protein>
    <submittedName>
        <fullName evidence="5">Efflux RND transporter periplasmic adaptor subunit</fullName>
    </submittedName>
</protein>
<proteinExistence type="inferred from homology"/>
<keyword evidence="6" id="KW-1185">Reference proteome</keyword>
<accession>A0ABS7FJY1</accession>
<dbReference type="InterPro" id="IPR006143">
    <property type="entry name" value="RND_pump_MFP"/>
</dbReference>
<dbReference type="Gene3D" id="2.40.420.20">
    <property type="match status" value="1"/>
</dbReference>
<keyword evidence="2" id="KW-0175">Coiled coil</keyword>
<evidence type="ECO:0000256" key="2">
    <source>
        <dbReference type="SAM" id="Coils"/>
    </source>
</evidence>
<evidence type="ECO:0000313" key="6">
    <source>
        <dbReference type="Proteomes" id="UP000711178"/>
    </source>
</evidence>
<dbReference type="PANTHER" id="PTHR30469">
    <property type="entry name" value="MULTIDRUG RESISTANCE PROTEIN MDTA"/>
    <property type="match status" value="1"/>
</dbReference>
<dbReference type="Proteomes" id="UP000711178">
    <property type="component" value="Unassembled WGS sequence"/>
</dbReference>
<sequence>MQNRLRASPPASGNTIHMNTRHCLIALLLLPLAACNKSDGAEKPAAGKSASAPVARSLSSADVIKAQIQPLAATIPFTGSLTALASSAVAAEVDANVREVKVREGEAVRRGQLLAVLDAEALGQSVEEQNAQLDNTKSRLKLAKVKLDKQRELLGKGFISQVAYDELESDYRVKEGELRAQASQVARAKRLLQDTQVKAPIDGVVFERKINPGEVASRNMKLFSIANLSVLEIAATVPSRLVSQVRVGMDASFSVDGRSELQHGEVVRINPVAIPGTRSFTLFIRVQNPAGQLKVGQFAKGGVVLRAVKDQVVVPLSSVRDIDSQPWLMVAEKGKLVKKPVTVQLRAENERQAAVAGIAPGASVIVGELLGSKIGDAVGLPGGQG</sequence>
<dbReference type="EMBL" id="JAHDTB010000050">
    <property type="protein sequence ID" value="MBW8290385.1"/>
    <property type="molecule type" value="Genomic_DNA"/>
</dbReference>
<feature type="coiled-coil region" evidence="2">
    <location>
        <begin position="119"/>
        <end position="153"/>
    </location>
</feature>
<dbReference type="PRINTS" id="PR01490">
    <property type="entry name" value="RTXTOXIND"/>
</dbReference>
<dbReference type="Pfam" id="PF25954">
    <property type="entry name" value="Beta-barrel_RND_2"/>
    <property type="match status" value="1"/>
</dbReference>
<comment type="caution">
    <text evidence="5">The sequence shown here is derived from an EMBL/GenBank/DDBJ whole genome shotgun (WGS) entry which is preliminary data.</text>
</comment>
<evidence type="ECO:0000256" key="1">
    <source>
        <dbReference type="ARBA" id="ARBA00009477"/>
    </source>
</evidence>
<dbReference type="Gene3D" id="2.40.50.100">
    <property type="match status" value="1"/>
</dbReference>
<evidence type="ECO:0000313" key="5">
    <source>
        <dbReference type="EMBL" id="MBW8290385.1"/>
    </source>
</evidence>
<dbReference type="Pfam" id="PF25973">
    <property type="entry name" value="BSH_CzcB"/>
    <property type="match status" value="1"/>
</dbReference>
<comment type="similarity">
    <text evidence="1">Belongs to the membrane fusion protein (MFP) (TC 8.A.1) family.</text>
</comment>
<evidence type="ECO:0000259" key="4">
    <source>
        <dbReference type="Pfam" id="PF25973"/>
    </source>
</evidence>
<dbReference type="InterPro" id="IPR058647">
    <property type="entry name" value="BSH_CzcB-like"/>
</dbReference>
<organism evidence="5 6">
    <name type="scientific">Chromobacterium subtsugae</name>
    <dbReference type="NCBI Taxonomy" id="251747"/>
    <lineage>
        <taxon>Bacteria</taxon>
        <taxon>Pseudomonadati</taxon>
        <taxon>Pseudomonadota</taxon>
        <taxon>Betaproteobacteria</taxon>
        <taxon>Neisseriales</taxon>
        <taxon>Chromobacteriaceae</taxon>
        <taxon>Chromobacterium</taxon>
    </lineage>
</organism>
<evidence type="ECO:0000259" key="3">
    <source>
        <dbReference type="Pfam" id="PF25954"/>
    </source>
</evidence>
<dbReference type="SUPFAM" id="SSF111369">
    <property type="entry name" value="HlyD-like secretion proteins"/>
    <property type="match status" value="1"/>
</dbReference>
<feature type="domain" description="CusB-like beta-barrel" evidence="3">
    <location>
        <begin position="234"/>
        <end position="300"/>
    </location>
</feature>
<reference evidence="5 6" key="1">
    <citation type="submission" date="2021-05" db="EMBL/GenBank/DDBJ databases">
        <title>Draft Whole Genome Sequencing Of Biosensor Chromobacterium violaceum Strain CV026 Reveals A Regulatory RNA In Chromobacterium violaceum Phenotype Regulatory Network.</title>
        <authorList>
            <person name="Hong K.W."/>
            <person name="Chan K.G."/>
            <person name="Chang C.-Y."/>
        </authorList>
    </citation>
    <scope>NUCLEOTIDE SEQUENCE [LARGE SCALE GENOMIC DNA]</scope>
    <source>
        <strain evidence="5 6">ATCC 31532</strain>
    </source>
</reference>
<name>A0ABS7FJY1_9NEIS</name>
<feature type="domain" description="CzcB-like barrel-sandwich hybrid" evidence="4">
    <location>
        <begin position="88"/>
        <end position="227"/>
    </location>
</feature>
<dbReference type="Gene3D" id="1.10.287.470">
    <property type="entry name" value="Helix hairpin bin"/>
    <property type="match status" value="1"/>
</dbReference>
<dbReference type="InterPro" id="IPR058792">
    <property type="entry name" value="Beta-barrel_RND_2"/>
</dbReference>
<gene>
    <name evidence="5" type="ORF">KIF53_22360</name>
</gene>